<evidence type="ECO:0000256" key="1">
    <source>
        <dbReference type="SAM" id="MobiDB-lite"/>
    </source>
</evidence>
<sequence length="40" mass="4613">MPMLHNFLEPNPPTQKNSLGTHRSPRCVTLTKISWIRLPT</sequence>
<feature type="region of interest" description="Disordered" evidence="1">
    <location>
        <begin position="1"/>
        <end position="22"/>
    </location>
</feature>
<organism evidence="2">
    <name type="scientific">Arundo donax</name>
    <name type="common">Giant reed</name>
    <name type="synonym">Donax arundinaceus</name>
    <dbReference type="NCBI Taxonomy" id="35708"/>
    <lineage>
        <taxon>Eukaryota</taxon>
        <taxon>Viridiplantae</taxon>
        <taxon>Streptophyta</taxon>
        <taxon>Embryophyta</taxon>
        <taxon>Tracheophyta</taxon>
        <taxon>Spermatophyta</taxon>
        <taxon>Magnoliopsida</taxon>
        <taxon>Liliopsida</taxon>
        <taxon>Poales</taxon>
        <taxon>Poaceae</taxon>
        <taxon>PACMAD clade</taxon>
        <taxon>Arundinoideae</taxon>
        <taxon>Arundineae</taxon>
        <taxon>Arundo</taxon>
    </lineage>
</organism>
<dbReference type="AlphaFoldDB" id="A0A0A9AAH9"/>
<evidence type="ECO:0000313" key="2">
    <source>
        <dbReference type="EMBL" id="JAD46005.1"/>
    </source>
</evidence>
<dbReference type="EMBL" id="GBRH01251890">
    <property type="protein sequence ID" value="JAD46005.1"/>
    <property type="molecule type" value="Transcribed_RNA"/>
</dbReference>
<accession>A0A0A9AAH9</accession>
<proteinExistence type="predicted"/>
<reference evidence="2" key="2">
    <citation type="journal article" date="2015" name="Data Brief">
        <title>Shoot transcriptome of the giant reed, Arundo donax.</title>
        <authorList>
            <person name="Barrero R.A."/>
            <person name="Guerrero F.D."/>
            <person name="Moolhuijzen P."/>
            <person name="Goolsby J.A."/>
            <person name="Tidwell J."/>
            <person name="Bellgard S.E."/>
            <person name="Bellgard M.I."/>
        </authorList>
    </citation>
    <scope>NUCLEOTIDE SEQUENCE</scope>
    <source>
        <tissue evidence="2">Shoot tissue taken approximately 20 cm above the soil surface</tissue>
    </source>
</reference>
<protein>
    <submittedName>
        <fullName evidence="2">Uncharacterized protein</fullName>
    </submittedName>
</protein>
<reference evidence="2" key="1">
    <citation type="submission" date="2014-09" db="EMBL/GenBank/DDBJ databases">
        <authorList>
            <person name="Magalhaes I.L.F."/>
            <person name="Oliveira U."/>
            <person name="Santos F.R."/>
            <person name="Vidigal T.H.D.A."/>
            <person name="Brescovit A.D."/>
            <person name="Santos A.J."/>
        </authorList>
    </citation>
    <scope>NUCLEOTIDE SEQUENCE</scope>
    <source>
        <tissue evidence="2">Shoot tissue taken approximately 20 cm above the soil surface</tissue>
    </source>
</reference>
<name>A0A0A9AAH9_ARUDO</name>